<gene>
    <name evidence="1" type="ORF">HNQ52_001526</name>
</gene>
<sequence length="193" mass="21840">MHREYVDAFFKDGSLRLSSFESFCKHPDETRRDSEEGKAAMKIVSPKSNLSAIAFNGQEAYVLCGSMTEVHPGDGYAGIRIKDTLAFSATLARQIPGFIGGTEGPCIYRKNTFYEATDDHSFSPPEDGEDPERWMERQNSVVGNHMRNKFFIKQARFAAESEYRMVWFCDGTPRPFIDIKCPKAIQLCERVGT</sequence>
<evidence type="ECO:0000313" key="2">
    <source>
        <dbReference type="Proteomes" id="UP000521199"/>
    </source>
</evidence>
<reference evidence="1 2" key="1">
    <citation type="submission" date="2020-08" db="EMBL/GenBank/DDBJ databases">
        <title>Genomic Encyclopedia of Type Strains, Phase IV (KMG-IV): sequencing the most valuable type-strain genomes for metagenomic binning, comparative biology and taxonomic classification.</title>
        <authorList>
            <person name="Goeker M."/>
        </authorList>
    </citation>
    <scope>NUCLEOTIDE SEQUENCE [LARGE SCALE GENOMIC DNA]</scope>
    <source>
        <strain evidence="1 2">DSM 24163</strain>
    </source>
</reference>
<dbReference type="Proteomes" id="UP000521199">
    <property type="component" value="Unassembled WGS sequence"/>
</dbReference>
<name>A0A7W8FZ22_9GAMM</name>
<dbReference type="AlphaFoldDB" id="A0A7W8FZ22"/>
<dbReference type="EMBL" id="JACHHP010000002">
    <property type="protein sequence ID" value="MBB5207997.1"/>
    <property type="molecule type" value="Genomic_DNA"/>
</dbReference>
<proteinExistence type="predicted"/>
<protein>
    <submittedName>
        <fullName evidence="1">Uncharacterized protein</fullName>
    </submittedName>
</protein>
<organism evidence="1 2">
    <name type="scientific">Chiayiivirga flava</name>
    <dbReference type="NCBI Taxonomy" id="659595"/>
    <lineage>
        <taxon>Bacteria</taxon>
        <taxon>Pseudomonadati</taxon>
        <taxon>Pseudomonadota</taxon>
        <taxon>Gammaproteobacteria</taxon>
        <taxon>Lysobacterales</taxon>
        <taxon>Lysobacteraceae</taxon>
        <taxon>Chiayiivirga</taxon>
    </lineage>
</organism>
<dbReference type="RefSeq" id="WP_183960505.1">
    <property type="nucleotide sequence ID" value="NZ_JACHHP010000002.1"/>
</dbReference>
<evidence type="ECO:0000313" key="1">
    <source>
        <dbReference type="EMBL" id="MBB5207997.1"/>
    </source>
</evidence>
<keyword evidence="2" id="KW-1185">Reference proteome</keyword>
<accession>A0A7W8FZ22</accession>
<comment type="caution">
    <text evidence="1">The sequence shown here is derived from an EMBL/GenBank/DDBJ whole genome shotgun (WGS) entry which is preliminary data.</text>
</comment>